<accession>A0A2T3ZPM0</accession>
<feature type="signal peptide" evidence="1">
    <location>
        <begin position="1"/>
        <end position="20"/>
    </location>
</feature>
<keyword evidence="3" id="KW-1185">Reference proteome</keyword>
<name>A0A2T3ZPM0_TRIA4</name>
<sequence length="177" mass="20723">MLCVCVCVCVCCSYRGSAKAKPLSGRYPFRLCSMYYISPQGQHCLNPILAFSSAYHHPKRHFSSPTQRTGDIHSHHTPFLAVEPRYLDNQRICKQQHLPFHKQSIKRHCRSFTNLVPSFFLFSPLFTPPRHVQKEQRPRGTVQPPYLDITTPSFKHTCRYYKEDKNKIRYTHHTQSS</sequence>
<keyword evidence="1" id="KW-0732">Signal</keyword>
<evidence type="ECO:0000313" key="3">
    <source>
        <dbReference type="Proteomes" id="UP000240493"/>
    </source>
</evidence>
<protein>
    <recommendedName>
        <fullName evidence="4">Secreted protein</fullName>
    </recommendedName>
</protein>
<dbReference type="EMBL" id="KZ679256">
    <property type="protein sequence ID" value="PTB46732.1"/>
    <property type="molecule type" value="Genomic_DNA"/>
</dbReference>
<reference evidence="2 3" key="1">
    <citation type="submission" date="2016-07" db="EMBL/GenBank/DDBJ databases">
        <title>Multiple horizontal gene transfer events from other fungi enriched the ability of initially mycotrophic Trichoderma (Ascomycota) to feed on dead plant biomass.</title>
        <authorList>
            <consortium name="DOE Joint Genome Institute"/>
            <person name="Aerts A."/>
            <person name="Atanasova L."/>
            <person name="Chenthamara K."/>
            <person name="Zhang J."/>
            <person name="Grujic M."/>
            <person name="Henrissat B."/>
            <person name="Kuo A."/>
            <person name="Salamov A."/>
            <person name="Lipzen A."/>
            <person name="Labutti K."/>
            <person name="Barry K."/>
            <person name="Miao Y."/>
            <person name="Rahimi M.J."/>
            <person name="Shen Q."/>
            <person name="Grigoriev I.V."/>
            <person name="Kubicek C.P."/>
            <person name="Druzhinina I.S."/>
        </authorList>
    </citation>
    <scope>NUCLEOTIDE SEQUENCE [LARGE SCALE GENOMIC DNA]</scope>
    <source>
        <strain evidence="2 3">CBS 433.97</strain>
    </source>
</reference>
<feature type="chain" id="PRO_5015525441" description="Secreted protein" evidence="1">
    <location>
        <begin position="21"/>
        <end position="177"/>
    </location>
</feature>
<proteinExistence type="predicted"/>
<organism evidence="2 3">
    <name type="scientific">Trichoderma asperellum (strain ATCC 204424 / CBS 433.97 / NBRC 101777)</name>
    <dbReference type="NCBI Taxonomy" id="1042311"/>
    <lineage>
        <taxon>Eukaryota</taxon>
        <taxon>Fungi</taxon>
        <taxon>Dikarya</taxon>
        <taxon>Ascomycota</taxon>
        <taxon>Pezizomycotina</taxon>
        <taxon>Sordariomycetes</taxon>
        <taxon>Hypocreomycetidae</taxon>
        <taxon>Hypocreales</taxon>
        <taxon>Hypocreaceae</taxon>
        <taxon>Trichoderma</taxon>
    </lineage>
</organism>
<dbReference type="Proteomes" id="UP000240493">
    <property type="component" value="Unassembled WGS sequence"/>
</dbReference>
<gene>
    <name evidence="2" type="ORF">M441DRAFT_223108</name>
</gene>
<evidence type="ECO:0008006" key="4">
    <source>
        <dbReference type="Google" id="ProtNLM"/>
    </source>
</evidence>
<evidence type="ECO:0000256" key="1">
    <source>
        <dbReference type="SAM" id="SignalP"/>
    </source>
</evidence>
<dbReference type="AlphaFoldDB" id="A0A2T3ZPM0"/>
<evidence type="ECO:0000313" key="2">
    <source>
        <dbReference type="EMBL" id="PTB46732.1"/>
    </source>
</evidence>